<feature type="domain" description="Thioredoxin" evidence="6">
    <location>
        <begin position="257"/>
        <end position="400"/>
    </location>
</feature>
<evidence type="ECO:0000313" key="8">
    <source>
        <dbReference type="Proteomes" id="UP000199310"/>
    </source>
</evidence>
<evidence type="ECO:0000256" key="1">
    <source>
        <dbReference type="ARBA" id="ARBA00004196"/>
    </source>
</evidence>
<dbReference type="PROSITE" id="PS51352">
    <property type="entry name" value="THIOREDOXIN_2"/>
    <property type="match status" value="1"/>
</dbReference>
<dbReference type="PROSITE" id="PS00194">
    <property type="entry name" value="THIOREDOXIN_1"/>
    <property type="match status" value="1"/>
</dbReference>
<organism evidence="7 8">
    <name type="scientific">Chitinophaga arvensicola</name>
    <dbReference type="NCBI Taxonomy" id="29529"/>
    <lineage>
        <taxon>Bacteria</taxon>
        <taxon>Pseudomonadati</taxon>
        <taxon>Bacteroidota</taxon>
        <taxon>Chitinophagia</taxon>
        <taxon>Chitinophagales</taxon>
        <taxon>Chitinophagaceae</taxon>
        <taxon>Chitinophaga</taxon>
    </lineage>
</organism>
<sequence length="400" mass="45148">MKYLKLLALLIATPFFLKAGPGYTIDATVKGGKEGTKIYLRYGDVALGQRKAIDSTVLHNNRFRFAGQQLSPRFYEISFHEKEAKAGYFYEDKAVYLFVENAAISLKAEYDSLSIILDGWGSTKPGAVTVKGSRSNDAFLQYQNKSRALKEQFSDTFMDYIHAINAKDSMEERYLKAIPITRKMDQIAEKSLAEDIAFIRHREPDAVNALIALQVIRGSHINAAQIDSLIQYFETSKDKSSASVSQFLTVAPSYRNTAIGSAVVDMSLKDSAGVTHPLKDYIGKGKYVLLEFWASWCGPCRADIPHLKASYELYHPHGFEIISVSLDNIREKWLGALSQEKMPWMQLSDLQGFESPLAKLYHINGIPHCLLFDPQGKLVTENMRGSWMDDRLIQMYGNFY</sequence>
<dbReference type="SUPFAM" id="SSF52833">
    <property type="entry name" value="Thioredoxin-like"/>
    <property type="match status" value="1"/>
</dbReference>
<dbReference type="GO" id="GO:0017004">
    <property type="term" value="P:cytochrome complex assembly"/>
    <property type="evidence" value="ECO:0007669"/>
    <property type="project" value="UniProtKB-KW"/>
</dbReference>
<protein>
    <submittedName>
        <fullName evidence="7">Thiol-disulfide isomerase or thioredoxin</fullName>
    </submittedName>
</protein>
<feature type="chain" id="PRO_5011560263" evidence="5">
    <location>
        <begin position="20"/>
        <end position="400"/>
    </location>
</feature>
<accession>A0A1I0PY53</accession>
<keyword evidence="3" id="KW-1015">Disulfide bond</keyword>
<dbReference type="EMBL" id="FOJG01000001">
    <property type="protein sequence ID" value="SEW19550.1"/>
    <property type="molecule type" value="Genomic_DNA"/>
</dbReference>
<dbReference type="Pfam" id="PF00578">
    <property type="entry name" value="AhpC-TSA"/>
    <property type="match status" value="1"/>
</dbReference>
<reference evidence="8" key="1">
    <citation type="submission" date="2016-10" db="EMBL/GenBank/DDBJ databases">
        <authorList>
            <person name="Varghese N."/>
            <person name="Submissions S."/>
        </authorList>
    </citation>
    <scope>NUCLEOTIDE SEQUENCE [LARGE SCALE GENOMIC DNA]</scope>
    <source>
        <strain evidence="8">DSM 3695</strain>
    </source>
</reference>
<dbReference type="InterPro" id="IPR017937">
    <property type="entry name" value="Thioredoxin_CS"/>
</dbReference>
<dbReference type="AlphaFoldDB" id="A0A1I0PY53"/>
<keyword evidence="8" id="KW-1185">Reference proteome</keyword>
<evidence type="ECO:0000256" key="5">
    <source>
        <dbReference type="SAM" id="SignalP"/>
    </source>
</evidence>
<keyword evidence="5" id="KW-0732">Signal</keyword>
<name>A0A1I0PY53_9BACT</name>
<dbReference type="InterPro" id="IPR013766">
    <property type="entry name" value="Thioredoxin_domain"/>
</dbReference>
<dbReference type="PANTHER" id="PTHR42852:SF6">
    <property type="entry name" value="THIOL:DISULFIDE INTERCHANGE PROTEIN DSBE"/>
    <property type="match status" value="1"/>
</dbReference>
<dbReference type="InterPro" id="IPR050553">
    <property type="entry name" value="Thioredoxin_ResA/DsbE_sf"/>
</dbReference>
<dbReference type="RefSeq" id="WP_089891541.1">
    <property type="nucleotide sequence ID" value="NZ_FOJG01000001.1"/>
</dbReference>
<comment type="subcellular location">
    <subcellularLocation>
        <location evidence="1">Cell envelope</location>
    </subcellularLocation>
</comment>
<keyword evidence="4" id="KW-0676">Redox-active center</keyword>
<dbReference type="OrthoDB" id="9794348at2"/>
<dbReference type="GO" id="GO:0016853">
    <property type="term" value="F:isomerase activity"/>
    <property type="evidence" value="ECO:0007669"/>
    <property type="project" value="UniProtKB-KW"/>
</dbReference>
<dbReference type="STRING" id="29529.SAMN04488122_1086"/>
<evidence type="ECO:0000256" key="3">
    <source>
        <dbReference type="ARBA" id="ARBA00023157"/>
    </source>
</evidence>
<evidence type="ECO:0000256" key="4">
    <source>
        <dbReference type="ARBA" id="ARBA00023284"/>
    </source>
</evidence>
<dbReference type="InterPro" id="IPR025380">
    <property type="entry name" value="DUF4369"/>
</dbReference>
<evidence type="ECO:0000313" key="7">
    <source>
        <dbReference type="EMBL" id="SEW19550.1"/>
    </source>
</evidence>
<dbReference type="Pfam" id="PF14289">
    <property type="entry name" value="DUF4369"/>
    <property type="match status" value="1"/>
</dbReference>
<feature type="signal peptide" evidence="5">
    <location>
        <begin position="1"/>
        <end position="19"/>
    </location>
</feature>
<dbReference type="GO" id="GO:0030313">
    <property type="term" value="C:cell envelope"/>
    <property type="evidence" value="ECO:0007669"/>
    <property type="project" value="UniProtKB-SubCell"/>
</dbReference>
<evidence type="ECO:0000259" key="6">
    <source>
        <dbReference type="PROSITE" id="PS51352"/>
    </source>
</evidence>
<gene>
    <name evidence="7" type="ORF">SAMN04488122_1086</name>
</gene>
<dbReference type="Gene3D" id="3.40.30.10">
    <property type="entry name" value="Glutaredoxin"/>
    <property type="match status" value="1"/>
</dbReference>
<dbReference type="CDD" id="cd02966">
    <property type="entry name" value="TlpA_like_family"/>
    <property type="match status" value="1"/>
</dbReference>
<dbReference type="InterPro" id="IPR036249">
    <property type="entry name" value="Thioredoxin-like_sf"/>
</dbReference>
<evidence type="ECO:0000256" key="2">
    <source>
        <dbReference type="ARBA" id="ARBA00022748"/>
    </source>
</evidence>
<dbReference type="PANTHER" id="PTHR42852">
    <property type="entry name" value="THIOL:DISULFIDE INTERCHANGE PROTEIN DSBE"/>
    <property type="match status" value="1"/>
</dbReference>
<keyword evidence="7" id="KW-0413">Isomerase</keyword>
<dbReference type="Proteomes" id="UP000199310">
    <property type="component" value="Unassembled WGS sequence"/>
</dbReference>
<dbReference type="InterPro" id="IPR000866">
    <property type="entry name" value="AhpC/TSA"/>
</dbReference>
<proteinExistence type="predicted"/>
<keyword evidence="2" id="KW-0201">Cytochrome c-type biogenesis</keyword>